<feature type="transmembrane region" description="Helical" evidence="1">
    <location>
        <begin position="75"/>
        <end position="97"/>
    </location>
</feature>
<comment type="caution">
    <text evidence="2">The sequence shown here is derived from an EMBL/GenBank/DDBJ whole genome shotgun (WGS) entry which is preliminary data.</text>
</comment>
<accession>A0A1G2DFR5</accession>
<keyword evidence="1" id="KW-0812">Transmembrane</keyword>
<keyword evidence="1" id="KW-0472">Membrane</keyword>
<gene>
    <name evidence="2" type="ORF">A3D67_00725</name>
</gene>
<sequence length="309" mass="34223">MEQPPEERGVPLMRSPLSPVRTYKGDVSETVRRQKESVASIVSAEETRRGEGGTNGSILPVAESLFLGFHTRTGAFFAATGILTALVGAGIFLFFFFRSPPAPEISPAAEALIFVNKERKIPIVILDRKILEGHMRSAIATEGLALNDMVAITFVRERFDADSKKMSEDVVPIGELLTALTDTMPPGFARALGKEYLYGIHSFGENYPFLIAKVDSYESAFGNLFDWGGRPVVVDLAALFNIKSFPPVAVNDFTDILIKNRDARYIDDAEGNPVLYYSFVDKETLVFTTNKTTFDEILNRLATPRRTLR</sequence>
<name>A0A1G2DFR5_9BACT</name>
<dbReference type="Proteomes" id="UP000178099">
    <property type="component" value="Unassembled WGS sequence"/>
</dbReference>
<reference evidence="2 3" key="1">
    <citation type="journal article" date="2016" name="Nat. Commun.">
        <title>Thousands of microbial genomes shed light on interconnected biogeochemical processes in an aquifer system.</title>
        <authorList>
            <person name="Anantharaman K."/>
            <person name="Brown C.T."/>
            <person name="Hug L.A."/>
            <person name="Sharon I."/>
            <person name="Castelle C.J."/>
            <person name="Probst A.J."/>
            <person name="Thomas B.C."/>
            <person name="Singh A."/>
            <person name="Wilkins M.J."/>
            <person name="Karaoz U."/>
            <person name="Brodie E.L."/>
            <person name="Williams K.H."/>
            <person name="Hubbard S.S."/>
            <person name="Banfield J.F."/>
        </authorList>
    </citation>
    <scope>NUCLEOTIDE SEQUENCE [LARGE SCALE GENOMIC DNA]</scope>
</reference>
<evidence type="ECO:0000313" key="3">
    <source>
        <dbReference type="Proteomes" id="UP000178099"/>
    </source>
</evidence>
<evidence type="ECO:0000256" key="1">
    <source>
        <dbReference type="SAM" id="Phobius"/>
    </source>
</evidence>
<proteinExistence type="predicted"/>
<evidence type="ECO:0000313" key="2">
    <source>
        <dbReference type="EMBL" id="OGZ12416.1"/>
    </source>
</evidence>
<dbReference type="EMBL" id="MHLN01000005">
    <property type="protein sequence ID" value="OGZ12416.1"/>
    <property type="molecule type" value="Genomic_DNA"/>
</dbReference>
<keyword evidence="1" id="KW-1133">Transmembrane helix</keyword>
<organism evidence="2 3">
    <name type="scientific">Candidatus Lloydbacteria bacterium RIFCSPHIGHO2_02_FULL_51_22</name>
    <dbReference type="NCBI Taxonomy" id="1798663"/>
    <lineage>
        <taxon>Bacteria</taxon>
        <taxon>Candidatus Lloydiibacteriota</taxon>
    </lineage>
</organism>
<protein>
    <submittedName>
        <fullName evidence="2">Uncharacterized protein</fullName>
    </submittedName>
</protein>
<dbReference type="AlphaFoldDB" id="A0A1G2DFR5"/>